<dbReference type="eggNOG" id="COG2755">
    <property type="taxonomic scope" value="Bacteria"/>
</dbReference>
<proteinExistence type="predicted"/>
<dbReference type="STRING" id="247490.KSU1_C1045"/>
<evidence type="ECO:0000259" key="1">
    <source>
        <dbReference type="Pfam" id="PF25490"/>
    </source>
</evidence>
<keyword evidence="3" id="KW-1185">Reference proteome</keyword>
<dbReference type="InterPro" id="IPR008999">
    <property type="entry name" value="Actin-crosslinking"/>
</dbReference>
<gene>
    <name evidence="2" type="ORF">KSU1_C1045</name>
</gene>
<dbReference type="InterPro" id="IPR057232">
    <property type="entry name" value="DUF7910"/>
</dbReference>
<feature type="domain" description="DUF7910" evidence="1">
    <location>
        <begin position="17"/>
        <end position="64"/>
    </location>
</feature>
<comment type="caution">
    <text evidence="2">The sequence shown here is derived from an EMBL/GenBank/DDBJ whole genome shotgun (WGS) entry which is preliminary data.</text>
</comment>
<dbReference type="OrthoDB" id="505784at2"/>
<dbReference type="GO" id="GO:0051015">
    <property type="term" value="F:actin filament binding"/>
    <property type="evidence" value="ECO:0007669"/>
    <property type="project" value="InterPro"/>
</dbReference>
<reference evidence="2 3" key="1">
    <citation type="journal article" date="2012" name="FEBS Lett.">
        <title>Anammox organism KSU-1 expresses a NirK-type copper-containing nitrite reductase instead of a NirS-type with cytochrome cd1.</title>
        <authorList>
            <person name="Hira D."/>
            <person name="Toh H."/>
            <person name="Migita C.T."/>
            <person name="Okubo H."/>
            <person name="Nishiyama T."/>
            <person name="Hattori M."/>
            <person name="Furukawa K."/>
            <person name="Fujii T."/>
        </authorList>
    </citation>
    <scope>NUCLEOTIDE SEQUENCE [LARGE SCALE GENOMIC DNA]</scope>
</reference>
<dbReference type="GO" id="GO:0015629">
    <property type="term" value="C:actin cytoskeleton"/>
    <property type="evidence" value="ECO:0007669"/>
    <property type="project" value="TreeGrafter"/>
</dbReference>
<protein>
    <recommendedName>
        <fullName evidence="1">DUF7910 domain-containing protein</fullName>
    </recommendedName>
</protein>
<evidence type="ECO:0000313" key="3">
    <source>
        <dbReference type="Proteomes" id="UP000002985"/>
    </source>
</evidence>
<dbReference type="GO" id="GO:0016477">
    <property type="term" value="P:cell migration"/>
    <property type="evidence" value="ECO:0007669"/>
    <property type="project" value="TreeGrafter"/>
</dbReference>
<dbReference type="GO" id="GO:0005737">
    <property type="term" value="C:cytoplasm"/>
    <property type="evidence" value="ECO:0007669"/>
    <property type="project" value="TreeGrafter"/>
</dbReference>
<dbReference type="Gene3D" id="2.80.10.50">
    <property type="match status" value="1"/>
</dbReference>
<dbReference type="EMBL" id="BAFH01000003">
    <property type="protein sequence ID" value="GAB62641.1"/>
    <property type="molecule type" value="Genomic_DNA"/>
</dbReference>
<dbReference type="CDD" id="cd00257">
    <property type="entry name" value="beta-trefoil_FSCN-like"/>
    <property type="match status" value="1"/>
</dbReference>
<dbReference type="SUPFAM" id="SSF50405">
    <property type="entry name" value="Actin-crosslinking proteins"/>
    <property type="match status" value="1"/>
</dbReference>
<name>I3ILP6_9BACT</name>
<accession>I3ILP6</accession>
<dbReference type="Proteomes" id="UP000002985">
    <property type="component" value="Unassembled WGS sequence"/>
</dbReference>
<organism evidence="2 3">
    <name type="scientific">Candidatus Jettenia caeni</name>
    <dbReference type="NCBI Taxonomy" id="247490"/>
    <lineage>
        <taxon>Bacteria</taxon>
        <taxon>Pseudomonadati</taxon>
        <taxon>Planctomycetota</taxon>
        <taxon>Candidatus Brocadiia</taxon>
        <taxon>Candidatus Brocadiales</taxon>
        <taxon>Candidatus Brocadiaceae</taxon>
        <taxon>Candidatus Jettenia</taxon>
    </lineage>
</organism>
<dbReference type="InterPro" id="IPR010431">
    <property type="entry name" value="Fascin"/>
</dbReference>
<sequence length="355" mass="40810">MEKMLATEEEIALRAYNRQYLCAEMGGGREVVANRNEAHEWETFRLIGLGNGSVALKAHNGQYVCAEMGGGRELVANRNEIHEWETFELIGLGNGKVAFKAYNGQYVCAEMGGGREVVANRNEIHEWETFELIELEEVKIPDQPGLPKKGKLPDIGTRICVDQKEKKANIRITAHIFTNNYKVYDDIGASTRLELEKKRPISQKAWWWNIDGHNSVRAFFTINDDLGQSIVCHEAHNYQFDNYVSARAIRFGIQIGGEIGKILDPTQYNFKMDGFNLDLRFWEKDWKGILADNKFKFPIEINFPKDKARQFDGVIAFHAASSKGQEFRIVTSWNVTNKIVVPEQFRNVFDYYIKW</sequence>
<dbReference type="PANTHER" id="PTHR10551:SF9">
    <property type="entry name" value="FASCIN-2"/>
    <property type="match status" value="1"/>
</dbReference>
<dbReference type="AlphaFoldDB" id="I3ILP6"/>
<evidence type="ECO:0000313" key="2">
    <source>
        <dbReference type="EMBL" id="GAB62641.1"/>
    </source>
</evidence>
<dbReference type="Pfam" id="PF25490">
    <property type="entry name" value="DUF7910"/>
    <property type="match status" value="1"/>
</dbReference>
<dbReference type="PANTHER" id="PTHR10551">
    <property type="entry name" value="FASCIN"/>
    <property type="match status" value="1"/>
</dbReference>
<dbReference type="GO" id="GO:0007163">
    <property type="term" value="P:establishment or maintenance of cell polarity"/>
    <property type="evidence" value="ECO:0007669"/>
    <property type="project" value="TreeGrafter"/>
</dbReference>
<dbReference type="GO" id="GO:0051017">
    <property type="term" value="P:actin filament bundle assembly"/>
    <property type="evidence" value="ECO:0007669"/>
    <property type="project" value="TreeGrafter"/>
</dbReference>